<feature type="domain" description="CENP-V/GFA" evidence="5">
    <location>
        <begin position="7"/>
        <end position="124"/>
    </location>
</feature>
<dbReference type="PANTHER" id="PTHR33337:SF40">
    <property type="entry name" value="CENP-V_GFA DOMAIN-CONTAINING PROTEIN-RELATED"/>
    <property type="match status" value="1"/>
</dbReference>
<dbReference type="Pfam" id="PF04828">
    <property type="entry name" value="GFA"/>
    <property type="match status" value="1"/>
</dbReference>
<keyword evidence="7" id="KW-1185">Reference proteome</keyword>
<evidence type="ECO:0000256" key="3">
    <source>
        <dbReference type="ARBA" id="ARBA00022833"/>
    </source>
</evidence>
<dbReference type="Proteomes" id="UP000528286">
    <property type="component" value="Unassembled WGS sequence"/>
</dbReference>
<organism evidence="6 7">
    <name type="scientific">Gellertiella hungarica</name>
    <dbReference type="NCBI Taxonomy" id="1572859"/>
    <lineage>
        <taxon>Bacteria</taxon>
        <taxon>Pseudomonadati</taxon>
        <taxon>Pseudomonadota</taxon>
        <taxon>Alphaproteobacteria</taxon>
        <taxon>Hyphomicrobiales</taxon>
        <taxon>Rhizobiaceae</taxon>
        <taxon>Gellertiella</taxon>
    </lineage>
</organism>
<evidence type="ECO:0000256" key="4">
    <source>
        <dbReference type="ARBA" id="ARBA00023239"/>
    </source>
</evidence>
<evidence type="ECO:0000256" key="2">
    <source>
        <dbReference type="ARBA" id="ARBA00022723"/>
    </source>
</evidence>
<protein>
    <recommendedName>
        <fullName evidence="5">CENP-V/GFA domain-containing protein</fullName>
    </recommendedName>
</protein>
<dbReference type="PANTHER" id="PTHR33337">
    <property type="entry name" value="GFA DOMAIN-CONTAINING PROTEIN"/>
    <property type="match status" value="1"/>
</dbReference>
<dbReference type="RefSeq" id="WP_183366163.1">
    <property type="nucleotide sequence ID" value="NZ_JACIEZ010000003.1"/>
</dbReference>
<comment type="caution">
    <text evidence="6">The sequence shown here is derived from an EMBL/GenBank/DDBJ whole genome shotgun (WGS) entry which is preliminary data.</text>
</comment>
<accession>A0A7W6NJX7</accession>
<evidence type="ECO:0000256" key="1">
    <source>
        <dbReference type="ARBA" id="ARBA00005495"/>
    </source>
</evidence>
<dbReference type="SUPFAM" id="SSF51316">
    <property type="entry name" value="Mss4-like"/>
    <property type="match status" value="1"/>
</dbReference>
<dbReference type="InterPro" id="IPR011057">
    <property type="entry name" value="Mss4-like_sf"/>
</dbReference>
<evidence type="ECO:0000313" key="6">
    <source>
        <dbReference type="EMBL" id="MBB4064865.1"/>
    </source>
</evidence>
<dbReference type="InterPro" id="IPR006913">
    <property type="entry name" value="CENP-V/GFA"/>
</dbReference>
<comment type="similarity">
    <text evidence="1">Belongs to the Gfa family.</text>
</comment>
<keyword evidence="2" id="KW-0479">Metal-binding</keyword>
<dbReference type="AlphaFoldDB" id="A0A7W6NJX7"/>
<dbReference type="GO" id="GO:0046872">
    <property type="term" value="F:metal ion binding"/>
    <property type="evidence" value="ECO:0007669"/>
    <property type="project" value="UniProtKB-KW"/>
</dbReference>
<proteinExistence type="inferred from homology"/>
<sequence length="147" mass="16028">MPGKKMWRGGCLCGSIRFEAEGDPEFPHTCSCRMCQRATGALTVAWVEFNRDKVRWIGEGGNPALFRSSEKSSRAFCPRCGSSLGAVDDAPVVALLTGCFDTPHHLPLKPASHSYRSGRPAWWHVDVRQPAKGAARLPEGASEKTES</sequence>
<keyword evidence="4" id="KW-0456">Lyase</keyword>
<dbReference type="PROSITE" id="PS51891">
    <property type="entry name" value="CENP_V_GFA"/>
    <property type="match status" value="1"/>
</dbReference>
<dbReference type="EMBL" id="JACIEZ010000003">
    <property type="protein sequence ID" value="MBB4064865.1"/>
    <property type="molecule type" value="Genomic_DNA"/>
</dbReference>
<evidence type="ECO:0000259" key="5">
    <source>
        <dbReference type="PROSITE" id="PS51891"/>
    </source>
</evidence>
<evidence type="ECO:0000313" key="7">
    <source>
        <dbReference type="Proteomes" id="UP000528286"/>
    </source>
</evidence>
<gene>
    <name evidence="6" type="ORF">GGR23_002052</name>
</gene>
<reference evidence="6 7" key="1">
    <citation type="submission" date="2020-08" db="EMBL/GenBank/DDBJ databases">
        <title>Genomic Encyclopedia of Type Strains, Phase IV (KMG-IV): sequencing the most valuable type-strain genomes for metagenomic binning, comparative biology and taxonomic classification.</title>
        <authorList>
            <person name="Goeker M."/>
        </authorList>
    </citation>
    <scope>NUCLEOTIDE SEQUENCE [LARGE SCALE GENOMIC DNA]</scope>
    <source>
        <strain evidence="6 7">DSM 29853</strain>
    </source>
</reference>
<dbReference type="GO" id="GO:0016846">
    <property type="term" value="F:carbon-sulfur lyase activity"/>
    <property type="evidence" value="ECO:0007669"/>
    <property type="project" value="InterPro"/>
</dbReference>
<dbReference type="Gene3D" id="3.90.1590.10">
    <property type="entry name" value="glutathione-dependent formaldehyde- activating enzyme (gfa)"/>
    <property type="match status" value="1"/>
</dbReference>
<name>A0A7W6NJX7_9HYPH</name>
<keyword evidence="3" id="KW-0862">Zinc</keyword>